<dbReference type="Proteomes" id="UP001304300">
    <property type="component" value="Chromosome"/>
</dbReference>
<reference evidence="2 3" key="1">
    <citation type="submission" date="2023-10" db="EMBL/GenBank/DDBJ databases">
        <title>Rubellicoccus peritrichatus gen. nov., sp. nov., isolated from an algae of coral reef tank.</title>
        <authorList>
            <person name="Luo J."/>
        </authorList>
    </citation>
    <scope>NUCLEOTIDE SEQUENCE [LARGE SCALE GENOMIC DNA]</scope>
    <source>
        <strain evidence="2 3">CR14</strain>
    </source>
</reference>
<organism evidence="2 3">
    <name type="scientific">Rubellicoccus peritrichatus</name>
    <dbReference type="NCBI Taxonomy" id="3080537"/>
    <lineage>
        <taxon>Bacteria</taxon>
        <taxon>Pseudomonadati</taxon>
        <taxon>Verrucomicrobiota</taxon>
        <taxon>Opitutia</taxon>
        <taxon>Puniceicoccales</taxon>
        <taxon>Cerasicoccaceae</taxon>
        <taxon>Rubellicoccus</taxon>
    </lineage>
</organism>
<dbReference type="AlphaFoldDB" id="A0AAQ3LCM1"/>
<protein>
    <submittedName>
        <fullName evidence="2">Uncharacterized protein</fullName>
    </submittedName>
</protein>
<evidence type="ECO:0000256" key="1">
    <source>
        <dbReference type="SAM" id="Phobius"/>
    </source>
</evidence>
<evidence type="ECO:0000313" key="3">
    <source>
        <dbReference type="Proteomes" id="UP001304300"/>
    </source>
</evidence>
<evidence type="ECO:0000313" key="2">
    <source>
        <dbReference type="EMBL" id="WOO43016.1"/>
    </source>
</evidence>
<keyword evidence="1" id="KW-0812">Transmembrane</keyword>
<keyword evidence="1" id="KW-0472">Membrane</keyword>
<dbReference type="KEGG" id="puo:RZN69_07915"/>
<keyword evidence="1" id="KW-1133">Transmembrane helix</keyword>
<gene>
    <name evidence="2" type="ORF">RZN69_07915</name>
</gene>
<name>A0AAQ3LCM1_9BACT</name>
<dbReference type="EMBL" id="CP136920">
    <property type="protein sequence ID" value="WOO43016.1"/>
    <property type="molecule type" value="Genomic_DNA"/>
</dbReference>
<proteinExistence type="predicted"/>
<accession>A0AAQ3LCM1</accession>
<feature type="transmembrane region" description="Helical" evidence="1">
    <location>
        <begin position="61"/>
        <end position="82"/>
    </location>
</feature>
<feature type="transmembrane region" description="Helical" evidence="1">
    <location>
        <begin position="89"/>
        <end position="112"/>
    </location>
</feature>
<dbReference type="RefSeq" id="WP_317835552.1">
    <property type="nucleotide sequence ID" value="NZ_CP136920.1"/>
</dbReference>
<sequence length="120" mass="13545">MDTQQHIQEAKSKIIWGEKPESVKQFLMQCEGINELQADGLIKTFISERNNHARGVAVQKIVTGSLLLLIPISYLCVGYFFLRVIHFKILAITLIPGVYGLLKLLEGIVLILKPNSRIEE</sequence>
<keyword evidence="3" id="KW-1185">Reference proteome</keyword>